<keyword evidence="6" id="KW-1185">Reference proteome</keyword>
<dbReference type="Pfam" id="PF00149">
    <property type="entry name" value="Metallophos"/>
    <property type="match status" value="1"/>
</dbReference>
<protein>
    <recommendedName>
        <fullName evidence="7">Calcineurin-like phosphoesterase domain-containing protein</fullName>
    </recommendedName>
</protein>
<feature type="domain" description="5'-Nucleotidase C-terminal" evidence="4">
    <location>
        <begin position="276"/>
        <end position="412"/>
    </location>
</feature>
<gene>
    <name evidence="5" type="ORF">HMPREF9709_00994</name>
</gene>
<comment type="similarity">
    <text evidence="2">Belongs to the 5'-nucleotidase family.</text>
</comment>
<dbReference type="SUPFAM" id="SSF55816">
    <property type="entry name" value="5'-nucleotidase (syn. UDP-sugar hydrolase), C-terminal domain"/>
    <property type="match status" value="1"/>
</dbReference>
<sequence length="453" mass="51874">MKLNIYHTNDIHSNYNFLQNVHRYMHANKKENDFYFDIGDYNDIKSIVVESDKGESAMDLFMDCKLDLMAIGNNEIDLGYKNIVNLVNKFPILSSNLTDADDEEIPNLCKSVILEKAGKRFLIMSVAPYFGYKFSPGKYNKFFTLGNLKTQDPIIAIENELEKHKGEYDFSILLSHSGHIVDEKLMEIFEQIDLFLGAHTHIVTIGEKYSMCGKGELLGKVELYIDDNQIEIREISHINLSDEVNPEFEMIYAEKLARAGEILSVEIEALEDLDFNPYKENRLINFICDALYTSLDCDFAIMHNGISEGSLIKPVSKKTLLENMPSKLNPTVFPVLGIDIVEAVKQSFDENIIRQYGFGAGFRGTKLGTLGFSYNVQLSEKPFYFRINGEDIILDKVYKVAGDDYLQRGTGYPSLRTPDEVSEFENMYIRDLVKKNLMNSEIFETSKIIRKRI</sequence>
<dbReference type="GO" id="GO:0008768">
    <property type="term" value="F:UDP-sugar diphosphatase activity"/>
    <property type="evidence" value="ECO:0007669"/>
    <property type="project" value="TreeGrafter"/>
</dbReference>
<accession>H3NNT3</accession>
<evidence type="ECO:0008006" key="7">
    <source>
        <dbReference type="Google" id="ProtNLM"/>
    </source>
</evidence>
<comment type="caution">
    <text evidence="5">The sequence shown here is derived from an EMBL/GenBank/DDBJ whole genome shotgun (WGS) entry which is preliminary data.</text>
</comment>
<dbReference type="PRINTS" id="PR01607">
    <property type="entry name" value="APYRASEFAMLY"/>
</dbReference>
<dbReference type="OrthoDB" id="9800780at2"/>
<dbReference type="SUPFAM" id="SSF56300">
    <property type="entry name" value="Metallo-dependent phosphatases"/>
    <property type="match status" value="1"/>
</dbReference>
<dbReference type="GO" id="GO:0030288">
    <property type="term" value="C:outer membrane-bounded periplasmic space"/>
    <property type="evidence" value="ECO:0007669"/>
    <property type="project" value="TreeGrafter"/>
</dbReference>
<keyword evidence="1" id="KW-0732">Signal</keyword>
<evidence type="ECO:0000256" key="1">
    <source>
        <dbReference type="ARBA" id="ARBA00022729"/>
    </source>
</evidence>
<dbReference type="EMBL" id="AGEI01000021">
    <property type="protein sequence ID" value="EHR34058.1"/>
    <property type="molecule type" value="Genomic_DNA"/>
</dbReference>
<dbReference type="GeneID" id="96998987"/>
<evidence type="ECO:0000259" key="3">
    <source>
        <dbReference type="Pfam" id="PF00149"/>
    </source>
</evidence>
<dbReference type="PANTHER" id="PTHR11575">
    <property type="entry name" value="5'-NUCLEOTIDASE-RELATED"/>
    <property type="match status" value="1"/>
</dbReference>
<dbReference type="GO" id="GO:0009166">
    <property type="term" value="P:nucleotide catabolic process"/>
    <property type="evidence" value="ECO:0007669"/>
    <property type="project" value="InterPro"/>
</dbReference>
<organism evidence="5 6">
    <name type="scientific">Helcococcus kunzii ATCC 51366</name>
    <dbReference type="NCBI Taxonomy" id="883114"/>
    <lineage>
        <taxon>Bacteria</taxon>
        <taxon>Bacillati</taxon>
        <taxon>Bacillota</taxon>
        <taxon>Tissierellia</taxon>
        <taxon>Tissierellales</taxon>
        <taxon>Peptoniphilaceae</taxon>
        <taxon>Helcococcus</taxon>
    </lineage>
</organism>
<dbReference type="HOGENOM" id="CLU_005854_8_1_9"/>
<keyword evidence="2" id="KW-0378">Hydrolase</keyword>
<dbReference type="Gene3D" id="3.60.21.10">
    <property type="match status" value="1"/>
</dbReference>
<feature type="domain" description="Calcineurin-like phosphoesterase" evidence="3">
    <location>
        <begin position="4"/>
        <end position="202"/>
    </location>
</feature>
<evidence type="ECO:0000313" key="5">
    <source>
        <dbReference type="EMBL" id="EHR34058.1"/>
    </source>
</evidence>
<keyword evidence="2" id="KW-0547">Nucleotide-binding</keyword>
<evidence type="ECO:0000256" key="2">
    <source>
        <dbReference type="RuleBase" id="RU362119"/>
    </source>
</evidence>
<dbReference type="AlphaFoldDB" id="H3NNT3"/>
<dbReference type="InterPro" id="IPR036907">
    <property type="entry name" value="5'-Nucleotdase_C_sf"/>
</dbReference>
<dbReference type="STRING" id="883114.HMPREF9709_00994"/>
<dbReference type="GO" id="GO:0000166">
    <property type="term" value="F:nucleotide binding"/>
    <property type="evidence" value="ECO:0007669"/>
    <property type="project" value="UniProtKB-KW"/>
</dbReference>
<proteinExistence type="inferred from homology"/>
<dbReference type="InterPro" id="IPR006179">
    <property type="entry name" value="5_nucleotidase/apyrase"/>
</dbReference>
<dbReference type="InterPro" id="IPR008334">
    <property type="entry name" value="5'-Nucleotdase_C"/>
</dbReference>
<dbReference type="Proteomes" id="UP000004191">
    <property type="component" value="Unassembled WGS sequence"/>
</dbReference>
<dbReference type="eggNOG" id="COG0737">
    <property type="taxonomic scope" value="Bacteria"/>
</dbReference>
<name>H3NNT3_9FIRM</name>
<evidence type="ECO:0000313" key="6">
    <source>
        <dbReference type="Proteomes" id="UP000004191"/>
    </source>
</evidence>
<reference evidence="5 6" key="1">
    <citation type="submission" date="2012-01" db="EMBL/GenBank/DDBJ databases">
        <title>The Genome Sequence of Helcococcus kunzii ATCC 51366.</title>
        <authorList>
            <consortium name="The Broad Institute Genome Sequencing Platform"/>
            <person name="Earl A."/>
            <person name="Ward D."/>
            <person name="Feldgarden M."/>
            <person name="Gevers D."/>
            <person name="Huys G."/>
            <person name="Young S.K."/>
            <person name="Zeng Q."/>
            <person name="Gargeya S."/>
            <person name="Fitzgerald M."/>
            <person name="Haas B."/>
            <person name="Abouelleil A."/>
            <person name="Alvarado L."/>
            <person name="Arachchi H.M."/>
            <person name="Berlin A."/>
            <person name="Chapman S.B."/>
            <person name="Gearin G."/>
            <person name="Goldberg J."/>
            <person name="Griggs A."/>
            <person name="Gujja S."/>
            <person name="Hansen M."/>
            <person name="Heiman D."/>
            <person name="Howarth C."/>
            <person name="Larimer J."/>
            <person name="Lui A."/>
            <person name="MacDonald P.J.P."/>
            <person name="McCowen C."/>
            <person name="Montmayeur A."/>
            <person name="Murphy C."/>
            <person name="Neiman D."/>
            <person name="Pearson M."/>
            <person name="Priest M."/>
            <person name="Roberts A."/>
            <person name="Saif S."/>
            <person name="Shea T."/>
            <person name="Sisk P."/>
            <person name="Stolte C."/>
            <person name="Sykes S."/>
            <person name="Wortman J."/>
            <person name="Nusbaum C."/>
            <person name="Birren B."/>
        </authorList>
    </citation>
    <scope>NUCLEOTIDE SEQUENCE [LARGE SCALE GENOMIC DNA]</scope>
    <source>
        <strain evidence="5 6">ATCC 51366</strain>
    </source>
</reference>
<evidence type="ECO:0000259" key="4">
    <source>
        <dbReference type="Pfam" id="PF02872"/>
    </source>
</evidence>
<dbReference type="PANTHER" id="PTHR11575:SF23">
    <property type="entry name" value="5-NUCLEOTIDASE FAMILY PROTEIN"/>
    <property type="match status" value="1"/>
</dbReference>
<dbReference type="GO" id="GO:0008253">
    <property type="term" value="F:5'-nucleotidase activity"/>
    <property type="evidence" value="ECO:0007669"/>
    <property type="project" value="TreeGrafter"/>
</dbReference>
<dbReference type="InterPro" id="IPR029052">
    <property type="entry name" value="Metallo-depent_PP-like"/>
</dbReference>
<dbReference type="RefSeq" id="WP_005398468.1">
    <property type="nucleotide sequence ID" value="NZ_JH601088.1"/>
</dbReference>
<dbReference type="Pfam" id="PF02872">
    <property type="entry name" value="5_nucleotid_C"/>
    <property type="match status" value="1"/>
</dbReference>
<dbReference type="InterPro" id="IPR004843">
    <property type="entry name" value="Calcineurin-like_PHP"/>
</dbReference>
<dbReference type="Gene3D" id="3.90.780.10">
    <property type="entry name" value="5'-Nucleotidase, C-terminal domain"/>
    <property type="match status" value="1"/>
</dbReference>